<keyword evidence="5" id="KW-1185">Reference proteome</keyword>
<sequence>MEGQRVSKKPASSAYADVFGGPHRFAASPFPARLDDYVEIFGGSASSCSIPFLDLPPAVDGLDGEPPGFRDGPGFDYAEVFGGLEFGGFAVSYEELFSSSRGLEVGSTKGRDFEDPTINGQVTKESELSLENVETFHMNCIEDDHDCCPLNCNHSDQNSEQSNLSNNRKNPGSNDGAARGKLLKTDPPRTSSTLECAGHLQTQNPGASISNTNGADLNSSGDDVIAVIREFSSQCSASKLNHVDLTLHSPSSISNSVTSDDLASSNAMYVSVVDISLRTQPLQVPPPTRPPPKVCNKSNQPFLKTGPSMKISLDRQSSSDPNEYPKYGVVSKSHAPRVGVKDGPSSLDVEIDASTAAAAMKKAMEQAEARLRSAKEMMERKRVNDHNRKKFGNHERKYEHEIAQPPFLVDSTSVITRQKSLAKDNETVDGIHTDGSKLINVFKASLGAGESTRHVTMSKHIQETMKENSLAPEKESMEWSMDREHSKIEREKGSVIVENVHDQEAIRKKTKGTPSIDKDGHYVNKGVALSSEFKSNNNLKEDKEWIDERKNAINVKDDHDSCKEETAEEIDNVVVMALQLQESISILKDTHISCNEENKKLEEVQNVHGENLSIPFSVEKVSVSVRSEEILETSDNHEFEGTYDCKEDANESKDAKVHDEFVDNLHDIEAIQVTLSETLNLESDKVTFESEKHKKDLTVDGINNEQIKDDAVLDASVIAAVPHDKNMWMAFESCVFEVGNELNALCESSDHSNNHVQMDRNTMETQKEAREEPCSKKESSTPGKYETRLVVDQDTDEIGNDSIKQKATGVMLYEEPRNAKADGTCAHDCNELKANGLPGDEIRNVIQEPCFLDKSEKQTTPKGNKEIRENEKNREIHANPHVLEVQVEGGHSNNLAQMDGNSVETLKEAREEPCSKKESSMSQKYKSGLVVDEDTDEIGGNLMNRKGTGVMPYEEHNNAKADGACSQDCNELRANQLPGEDQKYDEMPQAVHDPCLLEKSKKQTMLQGDKEVSRNEKIGRILANPANPDVSANSDILNIDSDARGSLLFKDLDAQPENDDDIELQSAKDAAHIDKVGPSKFTSNFKKTEDNESGRMEKERKSSENMTRKLEEVVELQSAKDAADIENVASSKFISNFKKTEDNESGRMEKGRKSPENLTRKLEEVVEREREREREKDRAEVERAIHEVHERANTKARERAERIAVERVTAEARQRALKDAQEKADKASVLAAEKSVANQALKEVRLKAERAAVERAIAEARERAAERALAEKAAGNDRERKERPNGFYKDRMSKENGIVENSKARNKDGSTGAQFHSTGSLNNSKGYSSLDSQSDSESTLRYRARLERHQRTAERVAKALAEKNMRDVLAQREQVERNVMRLAEYLDPDIKRWSNGKEGNLRALLSTLQYVCTFLFSIQFFPHPLNACQADRQIQSLRIRAVTSLILGPESGWQPISLTDIITATAVKKAYRKATLYVHPDKLQQRGASIRQKYICEKVFDLLKVSPPFVLVCLTDHVLGHNALIMVGTLVVIILLQTIAGSLHA</sequence>
<feature type="region of interest" description="Disordered" evidence="2">
    <location>
        <begin position="762"/>
        <end position="785"/>
    </location>
</feature>
<feature type="region of interest" description="Disordered" evidence="2">
    <location>
        <begin position="299"/>
        <end position="329"/>
    </location>
</feature>
<dbReference type="SUPFAM" id="SSF46565">
    <property type="entry name" value="Chaperone J-domain"/>
    <property type="match status" value="2"/>
</dbReference>
<dbReference type="GO" id="GO:0030276">
    <property type="term" value="F:clathrin binding"/>
    <property type="evidence" value="ECO:0007669"/>
    <property type="project" value="TreeGrafter"/>
</dbReference>
<dbReference type="GO" id="GO:0072583">
    <property type="term" value="P:clathrin-dependent endocytosis"/>
    <property type="evidence" value="ECO:0007669"/>
    <property type="project" value="TreeGrafter"/>
</dbReference>
<feature type="compositionally biased region" description="Basic and acidic residues" evidence="2">
    <location>
        <begin position="1138"/>
        <end position="1178"/>
    </location>
</feature>
<name>A0A8J5BJ24_ZINOF</name>
<keyword evidence="1" id="KW-0175">Coiled coil</keyword>
<feature type="region of interest" description="Disordered" evidence="2">
    <location>
        <begin position="1269"/>
        <end position="1339"/>
    </location>
</feature>
<dbReference type="GO" id="GO:0005737">
    <property type="term" value="C:cytoplasm"/>
    <property type="evidence" value="ECO:0007669"/>
    <property type="project" value="TreeGrafter"/>
</dbReference>
<feature type="region of interest" description="Disordered" evidence="2">
    <location>
        <begin position="1135"/>
        <end position="1178"/>
    </location>
</feature>
<evidence type="ECO:0000256" key="3">
    <source>
        <dbReference type="SAM" id="Phobius"/>
    </source>
</evidence>
<feature type="compositionally biased region" description="Polar residues" evidence="2">
    <location>
        <begin position="156"/>
        <end position="173"/>
    </location>
</feature>
<evidence type="ECO:0008006" key="6">
    <source>
        <dbReference type="Google" id="ProtNLM"/>
    </source>
</evidence>
<organism evidence="4 5">
    <name type="scientific">Zingiber officinale</name>
    <name type="common">Ginger</name>
    <name type="synonym">Amomum zingiber</name>
    <dbReference type="NCBI Taxonomy" id="94328"/>
    <lineage>
        <taxon>Eukaryota</taxon>
        <taxon>Viridiplantae</taxon>
        <taxon>Streptophyta</taxon>
        <taxon>Embryophyta</taxon>
        <taxon>Tracheophyta</taxon>
        <taxon>Spermatophyta</taxon>
        <taxon>Magnoliopsida</taxon>
        <taxon>Liliopsida</taxon>
        <taxon>Zingiberales</taxon>
        <taxon>Zingiberaceae</taxon>
        <taxon>Zingiber</taxon>
    </lineage>
</organism>
<feature type="region of interest" description="Disordered" evidence="2">
    <location>
        <begin position="156"/>
        <end position="193"/>
    </location>
</feature>
<keyword evidence="3" id="KW-0472">Membrane</keyword>
<evidence type="ECO:0000313" key="4">
    <source>
        <dbReference type="EMBL" id="KAG6473068.1"/>
    </source>
</evidence>
<evidence type="ECO:0000256" key="1">
    <source>
        <dbReference type="SAM" id="Coils"/>
    </source>
</evidence>
<evidence type="ECO:0000313" key="5">
    <source>
        <dbReference type="Proteomes" id="UP000734854"/>
    </source>
</evidence>
<feature type="compositionally biased region" description="Basic and acidic residues" evidence="2">
    <location>
        <begin position="1269"/>
        <end position="1294"/>
    </location>
</feature>
<accession>A0A8J5BJ24</accession>
<feature type="coiled-coil region" evidence="1">
    <location>
        <begin position="357"/>
        <end position="384"/>
    </location>
</feature>
<dbReference type="Gene3D" id="1.10.287.110">
    <property type="entry name" value="DnaJ domain"/>
    <property type="match status" value="1"/>
</dbReference>
<comment type="caution">
    <text evidence="4">The sequence shown here is derived from an EMBL/GenBank/DDBJ whole genome shotgun (WGS) entry which is preliminary data.</text>
</comment>
<dbReference type="InterPro" id="IPR036869">
    <property type="entry name" value="J_dom_sf"/>
</dbReference>
<feature type="compositionally biased region" description="Low complexity" evidence="2">
    <location>
        <begin position="1324"/>
        <end position="1337"/>
    </location>
</feature>
<dbReference type="GO" id="GO:0072318">
    <property type="term" value="P:clathrin coat disassembly"/>
    <property type="evidence" value="ECO:0007669"/>
    <property type="project" value="TreeGrafter"/>
</dbReference>
<gene>
    <name evidence="4" type="ORF">ZIOFF_066975</name>
</gene>
<dbReference type="Proteomes" id="UP000734854">
    <property type="component" value="Unassembled WGS sequence"/>
</dbReference>
<feature type="transmembrane region" description="Helical" evidence="3">
    <location>
        <begin position="1523"/>
        <end position="1543"/>
    </location>
</feature>
<dbReference type="EMBL" id="JACMSC010000019">
    <property type="protein sequence ID" value="KAG6473068.1"/>
    <property type="molecule type" value="Genomic_DNA"/>
</dbReference>
<keyword evidence="3" id="KW-1133">Transmembrane helix</keyword>
<evidence type="ECO:0000256" key="2">
    <source>
        <dbReference type="SAM" id="MobiDB-lite"/>
    </source>
</evidence>
<reference evidence="4 5" key="1">
    <citation type="submission" date="2020-08" db="EMBL/GenBank/DDBJ databases">
        <title>Plant Genome Project.</title>
        <authorList>
            <person name="Zhang R.-G."/>
        </authorList>
    </citation>
    <scope>NUCLEOTIDE SEQUENCE [LARGE SCALE GENOMIC DNA]</scope>
    <source>
        <tissue evidence="4">Rhizome</tissue>
    </source>
</reference>
<feature type="compositionally biased region" description="Basic and acidic residues" evidence="2">
    <location>
        <begin position="1086"/>
        <end position="1109"/>
    </location>
</feature>
<feature type="region of interest" description="Disordered" evidence="2">
    <location>
        <begin position="1058"/>
        <end position="1109"/>
    </location>
</feature>
<dbReference type="PANTHER" id="PTHR23172:SF87">
    <property type="entry name" value="CHAPERONE DNAJ-DOMAIN SUPERFAMILY PROTEIN"/>
    <property type="match status" value="1"/>
</dbReference>
<protein>
    <recommendedName>
        <fullName evidence="6">Auxilin-like protein 1</fullName>
    </recommendedName>
</protein>
<dbReference type="GO" id="GO:0031982">
    <property type="term" value="C:vesicle"/>
    <property type="evidence" value="ECO:0007669"/>
    <property type="project" value="TreeGrafter"/>
</dbReference>
<feature type="compositionally biased region" description="Polar residues" evidence="2">
    <location>
        <begin position="1309"/>
        <end position="1323"/>
    </location>
</feature>
<dbReference type="PANTHER" id="PTHR23172">
    <property type="entry name" value="AUXILIN/CYCLIN G-ASSOCIATED KINASE-RELATED"/>
    <property type="match status" value="1"/>
</dbReference>
<keyword evidence="3" id="KW-0812">Transmembrane</keyword>
<proteinExistence type="predicted"/>
<feature type="coiled-coil region" evidence="1">
    <location>
        <begin position="1346"/>
        <end position="1378"/>
    </location>
</feature>